<dbReference type="Gene3D" id="3.30.420.280">
    <property type="match status" value="1"/>
</dbReference>
<gene>
    <name evidence="2" type="ORF">MM171A00458_0006</name>
    <name evidence="3" type="ORF">MM171B00229_0019</name>
</gene>
<feature type="region of interest" description="Disordered" evidence="1">
    <location>
        <begin position="467"/>
        <end position="489"/>
    </location>
</feature>
<organism evidence="3">
    <name type="scientific">viral metagenome</name>
    <dbReference type="NCBI Taxonomy" id="1070528"/>
    <lineage>
        <taxon>unclassified sequences</taxon>
        <taxon>metagenomes</taxon>
        <taxon>organismal metagenomes</taxon>
    </lineage>
</organism>
<protein>
    <submittedName>
        <fullName evidence="3">Putative terminase</fullName>
    </submittedName>
</protein>
<dbReference type="AlphaFoldDB" id="A0A6M3MG63"/>
<evidence type="ECO:0000313" key="2">
    <source>
        <dbReference type="EMBL" id="QJB00422.1"/>
    </source>
</evidence>
<sequence>MASLLDYAKAQMNEGVWEKSLDNIFTFIEHYIPKHLFNLELAAPQQKALLQGVQDGKRYFIICAPRKSGKTILVAIIACWLVLRNQKFRFFIVSGSQNQAEWLYKYCSEILWPSAPERREFREFFSQFLKGEPKKSVIDLLEGGWIRYSAASKKQVNAPTADGLGMDEYVLIPKDIVQQAWPMVRGSKTPMRFLLSTATPGQENTDSFLDILDEAERIGFEKFEWADTDCPFLQTENARQDAVIAESFLSEDMIITQYKGGVPRRAGRVFPRTLVRRMFVKPDPDNPGYLLGGIPYDPKNLVFQGESKGSFDWGFDHETVMLEGYRDLNHKIIIMKMVCGNGTSAEDWGEQALADTVKHNIEEWLCDSAGAFQNRALQDRGLRVTRRVFGHLYRGKEWMIGLTYDWMQKTTIIVPDTPEFQPLKKQLESYRRGQDGKPKKGNDDKVDSFLCLISGWDPRFYNEDEGYRQKAPAPEAGRDVSEDWKSFSSGDKAWMPNEWKGREEELTRLPWKK</sequence>
<evidence type="ECO:0000256" key="1">
    <source>
        <dbReference type="SAM" id="MobiDB-lite"/>
    </source>
</evidence>
<dbReference type="InterPro" id="IPR027417">
    <property type="entry name" value="P-loop_NTPase"/>
</dbReference>
<dbReference type="Gene3D" id="3.40.50.300">
    <property type="entry name" value="P-loop containing nucleotide triphosphate hydrolases"/>
    <property type="match status" value="1"/>
</dbReference>
<dbReference type="Pfam" id="PF03237">
    <property type="entry name" value="Terminase_6N"/>
    <property type="match status" value="1"/>
</dbReference>
<evidence type="ECO:0000313" key="3">
    <source>
        <dbReference type="EMBL" id="QJB04603.1"/>
    </source>
</evidence>
<feature type="compositionally biased region" description="Basic and acidic residues" evidence="1">
    <location>
        <begin position="476"/>
        <end position="485"/>
    </location>
</feature>
<dbReference type="EMBL" id="MT143886">
    <property type="protein sequence ID" value="QJB04603.1"/>
    <property type="molecule type" value="Genomic_DNA"/>
</dbReference>
<reference evidence="3" key="1">
    <citation type="submission" date="2020-03" db="EMBL/GenBank/DDBJ databases">
        <title>The deep terrestrial virosphere.</title>
        <authorList>
            <person name="Holmfeldt K."/>
            <person name="Nilsson E."/>
            <person name="Simone D."/>
            <person name="Lopez-Fernandez M."/>
            <person name="Wu X."/>
            <person name="de Brujin I."/>
            <person name="Lundin D."/>
            <person name="Andersson A."/>
            <person name="Bertilsson S."/>
            <person name="Dopson M."/>
        </authorList>
    </citation>
    <scope>NUCLEOTIDE SEQUENCE</scope>
    <source>
        <strain evidence="2">MM171A00458</strain>
        <strain evidence="3">MM171B00229</strain>
    </source>
</reference>
<dbReference type="SUPFAM" id="SSF52540">
    <property type="entry name" value="P-loop containing nucleoside triphosphate hydrolases"/>
    <property type="match status" value="1"/>
</dbReference>
<dbReference type="EMBL" id="MT143693">
    <property type="protein sequence ID" value="QJB00422.1"/>
    <property type="molecule type" value="Genomic_DNA"/>
</dbReference>
<name>A0A6M3MG63_9ZZZZ</name>
<accession>A0A6M3MG63</accession>
<proteinExistence type="predicted"/>